<evidence type="ECO:0000313" key="7">
    <source>
        <dbReference type="EMBL" id="RLU19541.1"/>
    </source>
</evidence>
<dbReference type="InterPro" id="IPR016024">
    <property type="entry name" value="ARM-type_fold"/>
</dbReference>
<dbReference type="InterPro" id="IPR017455">
    <property type="entry name" value="Znf_FYVE-rel"/>
</dbReference>
<dbReference type="SUPFAM" id="SSF57903">
    <property type="entry name" value="FYVE/PHD zinc finger"/>
    <property type="match status" value="1"/>
</dbReference>
<keyword evidence="2" id="KW-0479">Metal-binding</keyword>
<dbReference type="InterPro" id="IPR013878">
    <property type="entry name" value="Mo25"/>
</dbReference>
<dbReference type="GO" id="GO:0035556">
    <property type="term" value="P:intracellular signal transduction"/>
    <property type="evidence" value="ECO:0007669"/>
    <property type="project" value="TreeGrafter"/>
</dbReference>
<gene>
    <name evidence="7" type="ORF">DMN91_008098</name>
</gene>
<dbReference type="OrthoDB" id="609103at2759"/>
<dbReference type="Pfam" id="PF08569">
    <property type="entry name" value="Mo25"/>
    <property type="match status" value="2"/>
</dbReference>
<dbReference type="InterPro" id="IPR011011">
    <property type="entry name" value="Znf_FYVE_PHD"/>
</dbReference>
<evidence type="ECO:0000256" key="4">
    <source>
        <dbReference type="ARBA" id="ARBA00022833"/>
    </source>
</evidence>
<feature type="domain" description="FYVE-type" evidence="6">
    <location>
        <begin position="1"/>
        <end position="54"/>
    </location>
</feature>
<protein>
    <recommendedName>
        <fullName evidence="6">FYVE-type domain-containing protein</fullName>
    </recommendedName>
</protein>
<dbReference type="InterPro" id="IPR011989">
    <property type="entry name" value="ARM-like"/>
</dbReference>
<dbReference type="Gene3D" id="1.25.10.10">
    <property type="entry name" value="Leucine-rich Repeat Variant"/>
    <property type="match status" value="2"/>
</dbReference>
<dbReference type="EMBL" id="QOIP01000008">
    <property type="protein sequence ID" value="RLU19541.1"/>
    <property type="molecule type" value="Genomic_DNA"/>
</dbReference>
<name>A0A3L8DGU3_OOCBI</name>
<dbReference type="CDD" id="cd00065">
    <property type="entry name" value="FYVE_like_SF"/>
    <property type="match status" value="1"/>
</dbReference>
<evidence type="ECO:0000256" key="2">
    <source>
        <dbReference type="ARBA" id="ARBA00022723"/>
    </source>
</evidence>
<dbReference type="GO" id="GO:0043539">
    <property type="term" value="F:protein serine/threonine kinase activator activity"/>
    <property type="evidence" value="ECO:0007669"/>
    <property type="project" value="TreeGrafter"/>
</dbReference>
<dbReference type="PANTHER" id="PTHR10182">
    <property type="entry name" value="CALCIUM-BINDING PROTEIN 39-RELATED"/>
    <property type="match status" value="1"/>
</dbReference>
<dbReference type="AlphaFoldDB" id="A0A3L8DGU3"/>
<organism evidence="7 8">
    <name type="scientific">Ooceraea biroi</name>
    <name type="common">Clonal raider ant</name>
    <name type="synonym">Cerapachys biroi</name>
    <dbReference type="NCBI Taxonomy" id="2015173"/>
    <lineage>
        <taxon>Eukaryota</taxon>
        <taxon>Metazoa</taxon>
        <taxon>Ecdysozoa</taxon>
        <taxon>Arthropoda</taxon>
        <taxon>Hexapoda</taxon>
        <taxon>Insecta</taxon>
        <taxon>Pterygota</taxon>
        <taxon>Neoptera</taxon>
        <taxon>Endopterygota</taxon>
        <taxon>Hymenoptera</taxon>
        <taxon>Apocrita</taxon>
        <taxon>Aculeata</taxon>
        <taxon>Formicoidea</taxon>
        <taxon>Formicidae</taxon>
        <taxon>Dorylinae</taxon>
        <taxon>Ooceraea</taxon>
    </lineage>
</organism>
<evidence type="ECO:0000256" key="5">
    <source>
        <dbReference type="PROSITE-ProRule" id="PRU00091"/>
    </source>
</evidence>
<dbReference type="SUPFAM" id="SSF48371">
    <property type="entry name" value="ARM repeat"/>
    <property type="match status" value="1"/>
</dbReference>
<reference evidence="7 8" key="1">
    <citation type="journal article" date="2018" name="Genome Res.">
        <title>The genomic architecture and molecular evolution of ant odorant receptors.</title>
        <authorList>
            <person name="McKenzie S.K."/>
            <person name="Kronauer D.J.C."/>
        </authorList>
    </citation>
    <scope>NUCLEOTIDE SEQUENCE [LARGE SCALE GENOMIC DNA]</scope>
    <source>
        <strain evidence="7">Clonal line C1</strain>
    </source>
</reference>
<keyword evidence="4" id="KW-0862">Zinc</keyword>
<dbReference type="PANTHER" id="PTHR10182:SF3">
    <property type="entry name" value="PROTEIN MO25"/>
    <property type="match status" value="1"/>
</dbReference>
<evidence type="ECO:0000256" key="3">
    <source>
        <dbReference type="ARBA" id="ARBA00022771"/>
    </source>
</evidence>
<evidence type="ECO:0000313" key="8">
    <source>
        <dbReference type="Proteomes" id="UP000279307"/>
    </source>
</evidence>
<proteinExistence type="inferred from homology"/>
<keyword evidence="3 5" id="KW-0863">Zinc-finger</keyword>
<dbReference type="InterPro" id="IPR013083">
    <property type="entry name" value="Znf_RING/FYVE/PHD"/>
</dbReference>
<dbReference type="GO" id="GO:0008270">
    <property type="term" value="F:zinc ion binding"/>
    <property type="evidence" value="ECO:0007669"/>
    <property type="project" value="UniProtKB-KW"/>
</dbReference>
<comment type="caution">
    <text evidence="7">The sequence shown here is derived from an EMBL/GenBank/DDBJ whole genome shotgun (WGS) entry which is preliminary data.</text>
</comment>
<dbReference type="Gene3D" id="3.30.40.10">
    <property type="entry name" value="Zinc/RING finger domain, C3HC4 (zinc finger)"/>
    <property type="match status" value="1"/>
</dbReference>
<sequence length="466" mass="53396">MPCNTCQAKFSVFTKEIGCPACGFSHCKKCLKYKCEIPNVGTKKVCGPCYNKLSKMSNSSPEDATNDTLMSDANEKLKLFSMVDDVVMKLDSLENPAKPPIVMYKHTSHWDKLKKGLEPADQQIVDRLQKLKDDKRNHPLPTDDEIKQRLALLKDQDPEANRNTRTDQQKADDLIQQYYEQLQLASANDPYTEIQGRLMALHKDDDVYFNQNKGKEMQDMTINVTDDDSDDDVKSVNKLIASLKSQKSPAEVVKALKEAVNALERGDKKAQEDVSKNLVHIKNMLYGTAETEPQADIVVAQLAQELYNSNLLLLLVQNLSRIDFEGKKDVAQVFNNILRRQIGTRSPTVEYICTKPEILFTLMSGYEHQDIALNCGTMLRECARYEALAKIMIYSDDFYNFFRYVEVFVANPNKPKPILDILLRNQEKLIEFLTRFHTDRSEDEQFNDEKAYLIKQIKELKSVHDN</sequence>
<evidence type="ECO:0000256" key="1">
    <source>
        <dbReference type="ARBA" id="ARBA00011012"/>
    </source>
</evidence>
<accession>A0A3L8DGU3</accession>
<dbReference type="Proteomes" id="UP000279307">
    <property type="component" value="Chromosome 8"/>
</dbReference>
<dbReference type="PROSITE" id="PS50178">
    <property type="entry name" value="ZF_FYVE"/>
    <property type="match status" value="1"/>
</dbReference>
<comment type="similarity">
    <text evidence="1">Belongs to the Mo25 family.</text>
</comment>
<evidence type="ECO:0000259" key="6">
    <source>
        <dbReference type="PROSITE" id="PS50178"/>
    </source>
</evidence>